<sequence>MILRSRDSTGPSIPASLSLTPSLVSLRLIYCSSNSSKGRRSIVEGNEIETHAVKETLKDRVTQLDGKIDHLHR</sequence>
<reference evidence="1 2" key="1">
    <citation type="submission" date="2023-10" db="EMBL/GenBank/DDBJ databases">
        <title>Genome-Wide Identification Analysis in wild type Solanum Pinnatisectum Reveals Some Genes Defensing Phytophthora Infestans.</title>
        <authorList>
            <person name="Sun C."/>
        </authorList>
    </citation>
    <scope>NUCLEOTIDE SEQUENCE [LARGE SCALE GENOMIC DNA]</scope>
    <source>
        <strain evidence="1">LQN</strain>
        <tissue evidence="1">Leaf</tissue>
    </source>
</reference>
<name>A0AAV9KJ35_9SOLN</name>
<comment type="caution">
    <text evidence="1">The sequence shown here is derived from an EMBL/GenBank/DDBJ whole genome shotgun (WGS) entry which is preliminary data.</text>
</comment>
<accession>A0AAV9KJ35</accession>
<dbReference type="EMBL" id="JAWPEI010000010">
    <property type="protein sequence ID" value="KAK4713377.1"/>
    <property type="molecule type" value="Genomic_DNA"/>
</dbReference>
<dbReference type="Proteomes" id="UP001311915">
    <property type="component" value="Unassembled WGS sequence"/>
</dbReference>
<evidence type="ECO:0000313" key="2">
    <source>
        <dbReference type="Proteomes" id="UP001311915"/>
    </source>
</evidence>
<gene>
    <name evidence="1" type="ORF">R3W88_019284</name>
</gene>
<organism evidence="1 2">
    <name type="scientific">Solanum pinnatisectum</name>
    <name type="common">tansyleaf nightshade</name>
    <dbReference type="NCBI Taxonomy" id="50273"/>
    <lineage>
        <taxon>Eukaryota</taxon>
        <taxon>Viridiplantae</taxon>
        <taxon>Streptophyta</taxon>
        <taxon>Embryophyta</taxon>
        <taxon>Tracheophyta</taxon>
        <taxon>Spermatophyta</taxon>
        <taxon>Magnoliopsida</taxon>
        <taxon>eudicotyledons</taxon>
        <taxon>Gunneridae</taxon>
        <taxon>Pentapetalae</taxon>
        <taxon>asterids</taxon>
        <taxon>lamiids</taxon>
        <taxon>Solanales</taxon>
        <taxon>Solanaceae</taxon>
        <taxon>Solanoideae</taxon>
        <taxon>Solaneae</taxon>
        <taxon>Solanum</taxon>
    </lineage>
</organism>
<evidence type="ECO:0000313" key="1">
    <source>
        <dbReference type="EMBL" id="KAK4713377.1"/>
    </source>
</evidence>
<dbReference type="AlphaFoldDB" id="A0AAV9KJ35"/>
<keyword evidence="2" id="KW-1185">Reference proteome</keyword>
<protein>
    <submittedName>
        <fullName evidence="1">Uncharacterized protein</fullName>
    </submittedName>
</protein>
<proteinExistence type="predicted"/>